<dbReference type="Proteomes" id="UP000596196">
    <property type="component" value="Chromosome"/>
</dbReference>
<name>A0A7T3S7X7_BACMY</name>
<keyword evidence="2" id="KW-1185">Reference proteome</keyword>
<proteinExistence type="predicted"/>
<protein>
    <submittedName>
        <fullName evidence="1">Uncharacterized protein</fullName>
    </submittedName>
</protein>
<dbReference type="RefSeq" id="WP_003187948.1">
    <property type="nucleotide sequence ID" value="NZ_CP009692.1"/>
</dbReference>
<evidence type="ECO:0000313" key="1">
    <source>
        <dbReference type="EMBL" id="QQA17109.1"/>
    </source>
</evidence>
<dbReference type="EMBL" id="CP065877">
    <property type="protein sequence ID" value="QQA17109.1"/>
    <property type="molecule type" value="Genomic_DNA"/>
</dbReference>
<gene>
    <name evidence="1" type="ORF">I6G81_06500</name>
</gene>
<organism evidence="1 2">
    <name type="scientific">Bacillus mycoides</name>
    <dbReference type="NCBI Taxonomy" id="1405"/>
    <lineage>
        <taxon>Bacteria</taxon>
        <taxon>Bacillati</taxon>
        <taxon>Bacillota</taxon>
        <taxon>Bacilli</taxon>
        <taxon>Bacillales</taxon>
        <taxon>Bacillaceae</taxon>
        <taxon>Bacillus</taxon>
        <taxon>Bacillus cereus group</taxon>
    </lineage>
</organism>
<evidence type="ECO:0000313" key="2">
    <source>
        <dbReference type="Proteomes" id="UP000596196"/>
    </source>
</evidence>
<accession>A0A7T3S7X7</accession>
<dbReference type="NCBIfam" id="NF041643">
    <property type="entry name" value="EAxFAS_anti"/>
    <property type="match status" value="1"/>
</dbReference>
<reference evidence="1 2" key="1">
    <citation type="submission" date="2020-12" db="EMBL/GenBank/DDBJ databases">
        <title>FDA dAtabase for Regulatory Grade micrObial Sequences (FDA-ARGOS): Supporting development and validation of Infectious Disease Dx tests.</title>
        <authorList>
            <person name="Nelson B."/>
            <person name="Plummer A."/>
            <person name="Tallon L."/>
            <person name="Sadzewicz L."/>
            <person name="Zhao X."/>
            <person name="Boylan J."/>
            <person name="Ott S."/>
            <person name="Bowen H."/>
            <person name="Vavikolanu K."/>
            <person name="Mehta A."/>
            <person name="Aluvathingal J."/>
            <person name="Nadendla S."/>
            <person name="Myers T."/>
            <person name="Yan Y."/>
            <person name="Sichtig H."/>
        </authorList>
    </citation>
    <scope>NUCLEOTIDE SEQUENCE [LARGE SCALE GENOMIC DNA]</scope>
    <source>
        <strain evidence="1 2">FDAARGOS_924</strain>
    </source>
</reference>
<sequence>MQKVLRHEELAARAGLLQKAEAARLECEGDGAPDVEAGFASQEGAKPPNILAAGAKLQQIKKTANWRFF</sequence>